<evidence type="ECO:0000259" key="4">
    <source>
        <dbReference type="PROSITE" id="PS50916"/>
    </source>
</evidence>
<dbReference type="InterPro" id="IPR011011">
    <property type="entry name" value="Znf_FYVE_PHD"/>
</dbReference>
<feature type="coiled-coil region" evidence="3">
    <location>
        <begin position="19"/>
        <end position="46"/>
    </location>
</feature>
<dbReference type="STRING" id="7739.C3XTI3"/>
<dbReference type="EMBL" id="GG666463">
    <property type="protein sequence ID" value="EEN68609.1"/>
    <property type="molecule type" value="Genomic_DNA"/>
</dbReference>
<dbReference type="PANTHER" id="PTHR14555:SF6">
    <property type="entry name" value="RAB EFFECTOR MYRIP"/>
    <property type="match status" value="1"/>
</dbReference>
<gene>
    <name evidence="5" type="ORF">BRAFLDRAFT_219568</name>
</gene>
<dbReference type="SUPFAM" id="SSF57903">
    <property type="entry name" value="FYVE/PHD zinc finger"/>
    <property type="match status" value="1"/>
</dbReference>
<keyword evidence="2" id="KW-0963">Cytoplasm</keyword>
<evidence type="ECO:0000256" key="1">
    <source>
        <dbReference type="ARBA" id="ARBA00004556"/>
    </source>
</evidence>
<evidence type="ECO:0000313" key="5">
    <source>
        <dbReference type="EMBL" id="EEN68609.1"/>
    </source>
</evidence>
<dbReference type="InParanoid" id="C3XTI3"/>
<dbReference type="PANTHER" id="PTHR14555">
    <property type="entry name" value="MYELIN-ASSOCIATED OLIGODENDROCYTIC BASIC PROTEIN MOBP -RELATED"/>
    <property type="match status" value="1"/>
</dbReference>
<evidence type="ECO:0000256" key="3">
    <source>
        <dbReference type="SAM" id="Coils"/>
    </source>
</evidence>
<dbReference type="InterPro" id="IPR051745">
    <property type="entry name" value="Intracell_Transport_Effector"/>
</dbReference>
<dbReference type="InterPro" id="IPR010911">
    <property type="entry name" value="Rab_BD"/>
</dbReference>
<dbReference type="GO" id="GO:0031267">
    <property type="term" value="F:small GTPase binding"/>
    <property type="evidence" value="ECO:0007669"/>
    <property type="project" value="InterPro"/>
</dbReference>
<reference evidence="5" key="1">
    <citation type="journal article" date="2008" name="Nature">
        <title>The amphioxus genome and the evolution of the chordate karyotype.</title>
        <authorList>
            <consortium name="US DOE Joint Genome Institute (JGI-PGF)"/>
            <person name="Putnam N.H."/>
            <person name="Butts T."/>
            <person name="Ferrier D.E.K."/>
            <person name="Furlong R.F."/>
            <person name="Hellsten U."/>
            <person name="Kawashima T."/>
            <person name="Robinson-Rechavi M."/>
            <person name="Shoguchi E."/>
            <person name="Terry A."/>
            <person name="Yu J.-K."/>
            <person name="Benito-Gutierrez E.L."/>
            <person name="Dubchak I."/>
            <person name="Garcia-Fernandez J."/>
            <person name="Gibson-Brown J.J."/>
            <person name="Grigoriev I.V."/>
            <person name="Horton A.C."/>
            <person name="de Jong P.J."/>
            <person name="Jurka J."/>
            <person name="Kapitonov V.V."/>
            <person name="Kohara Y."/>
            <person name="Kuroki Y."/>
            <person name="Lindquist E."/>
            <person name="Lucas S."/>
            <person name="Osoegawa K."/>
            <person name="Pennacchio L.A."/>
            <person name="Salamov A.A."/>
            <person name="Satou Y."/>
            <person name="Sauka-Spengler T."/>
            <person name="Schmutz J."/>
            <person name="Shin-I T."/>
            <person name="Toyoda A."/>
            <person name="Bronner-Fraser M."/>
            <person name="Fujiyama A."/>
            <person name="Holland L.Z."/>
            <person name="Holland P.W.H."/>
            <person name="Satoh N."/>
            <person name="Rokhsar D.S."/>
        </authorList>
    </citation>
    <scope>NUCLEOTIDE SEQUENCE [LARGE SCALE GENOMIC DNA]</scope>
    <source>
        <strain evidence="5">S238N-H82</strain>
        <tissue evidence="5">Testes</tissue>
    </source>
</reference>
<dbReference type="PROSITE" id="PS50916">
    <property type="entry name" value="RABBD"/>
    <property type="match status" value="1"/>
</dbReference>
<sequence>MIDLSHLSEEEKEKILQVLQRDEDLRKVEERRITKLKQEFQEVKKKSAVKPAEVQNSEKNCSRCQTAFGFFFDTGNPCPQCQHKVCNSCREFTTPKKDKWLCALCNKQRYRSGNTCYCI</sequence>
<accession>C3XTI3</accession>
<dbReference type="CDD" id="cd15747">
    <property type="entry name" value="FYVE_Slp3_4_5"/>
    <property type="match status" value="1"/>
</dbReference>
<dbReference type="InterPro" id="IPR041282">
    <property type="entry name" value="FYVE_2"/>
</dbReference>
<dbReference type="GO" id="GO:0006886">
    <property type="term" value="P:intracellular protein transport"/>
    <property type="evidence" value="ECO:0007669"/>
    <property type="project" value="InterPro"/>
</dbReference>
<organism>
    <name type="scientific">Branchiostoma floridae</name>
    <name type="common">Florida lancelet</name>
    <name type="synonym">Amphioxus</name>
    <dbReference type="NCBI Taxonomy" id="7739"/>
    <lineage>
        <taxon>Eukaryota</taxon>
        <taxon>Metazoa</taxon>
        <taxon>Chordata</taxon>
        <taxon>Cephalochordata</taxon>
        <taxon>Leptocardii</taxon>
        <taxon>Amphioxiformes</taxon>
        <taxon>Branchiostomatidae</taxon>
        <taxon>Branchiostoma</taxon>
    </lineage>
</organism>
<evidence type="ECO:0000256" key="2">
    <source>
        <dbReference type="ARBA" id="ARBA00022490"/>
    </source>
</evidence>
<proteinExistence type="predicted"/>
<name>C3XTI3_BRAFL</name>
<dbReference type="InterPro" id="IPR013083">
    <property type="entry name" value="Znf_RING/FYVE/PHD"/>
</dbReference>
<dbReference type="eggNOG" id="KOG1028">
    <property type="taxonomic scope" value="Eukaryota"/>
</dbReference>
<comment type="subcellular location">
    <subcellularLocation>
        <location evidence="1">Cytoplasm</location>
        <location evidence="1">Perinuclear region</location>
    </subcellularLocation>
</comment>
<keyword evidence="3" id="KW-0175">Coiled coil</keyword>
<dbReference type="GO" id="GO:0048471">
    <property type="term" value="C:perinuclear region of cytoplasm"/>
    <property type="evidence" value="ECO:0007669"/>
    <property type="project" value="UniProtKB-SubCell"/>
</dbReference>
<protein>
    <recommendedName>
        <fullName evidence="4">RabBD domain-containing protein</fullName>
    </recommendedName>
</protein>
<feature type="domain" description="RabBD" evidence="4">
    <location>
        <begin position="1"/>
        <end position="54"/>
    </location>
</feature>
<dbReference type="AlphaFoldDB" id="C3XTI3"/>
<dbReference type="Gene3D" id="3.30.40.10">
    <property type="entry name" value="Zinc/RING finger domain, C3HC4 (zinc finger)"/>
    <property type="match status" value="1"/>
</dbReference>
<dbReference type="Pfam" id="PF02318">
    <property type="entry name" value="FYVE_2"/>
    <property type="match status" value="1"/>
</dbReference>